<dbReference type="SUPFAM" id="SSF50494">
    <property type="entry name" value="Trypsin-like serine proteases"/>
    <property type="match status" value="1"/>
</dbReference>
<evidence type="ECO:0000313" key="8">
    <source>
        <dbReference type="RefSeq" id="XP_004703774.2"/>
    </source>
</evidence>
<dbReference type="PROSITE" id="PS00134">
    <property type="entry name" value="TRYPSIN_HIS"/>
    <property type="match status" value="1"/>
</dbReference>
<feature type="domain" description="Peptidase S1" evidence="6">
    <location>
        <begin position="21"/>
        <end position="246"/>
    </location>
</feature>
<dbReference type="PROSITE" id="PS50240">
    <property type="entry name" value="TRYPSIN_DOM"/>
    <property type="match status" value="1"/>
</dbReference>
<evidence type="ECO:0000256" key="2">
    <source>
        <dbReference type="ARBA" id="ARBA00022801"/>
    </source>
</evidence>
<evidence type="ECO:0000256" key="3">
    <source>
        <dbReference type="ARBA" id="ARBA00022825"/>
    </source>
</evidence>
<dbReference type="Proteomes" id="UP000694863">
    <property type="component" value="Unplaced"/>
</dbReference>
<proteinExistence type="predicted"/>
<dbReference type="Gene3D" id="2.40.10.10">
    <property type="entry name" value="Trypsin-like serine proteases"/>
    <property type="match status" value="2"/>
</dbReference>
<evidence type="ECO:0000313" key="7">
    <source>
        <dbReference type="Proteomes" id="UP000694863"/>
    </source>
</evidence>
<gene>
    <name evidence="8" type="primary">LOC101649280</name>
</gene>
<dbReference type="InterPro" id="IPR018114">
    <property type="entry name" value="TRYPSIN_HIS"/>
</dbReference>
<evidence type="ECO:0000256" key="4">
    <source>
        <dbReference type="ARBA" id="ARBA00023157"/>
    </source>
</evidence>
<evidence type="ECO:0000256" key="5">
    <source>
        <dbReference type="RuleBase" id="RU363034"/>
    </source>
</evidence>
<keyword evidence="7" id="KW-1185">Reference proteome</keyword>
<dbReference type="RefSeq" id="XP_004703774.2">
    <property type="nucleotide sequence ID" value="XM_004703717.2"/>
</dbReference>
<dbReference type="InterPro" id="IPR033116">
    <property type="entry name" value="TRYPSIN_SER"/>
</dbReference>
<accession>A0ABM0IMY3</accession>
<evidence type="ECO:0000256" key="1">
    <source>
        <dbReference type="ARBA" id="ARBA00022670"/>
    </source>
</evidence>
<dbReference type="Pfam" id="PF00089">
    <property type="entry name" value="Trypsin"/>
    <property type="match status" value="1"/>
</dbReference>
<dbReference type="GeneID" id="101649280"/>
<dbReference type="PANTHER" id="PTHR24271:SF72">
    <property type="entry name" value="GRANZYME A"/>
    <property type="match status" value="1"/>
</dbReference>
<reference evidence="8" key="1">
    <citation type="submission" date="2025-08" db="UniProtKB">
        <authorList>
            <consortium name="RefSeq"/>
        </authorList>
    </citation>
    <scope>IDENTIFICATION</scope>
</reference>
<keyword evidence="1 5" id="KW-0645">Protease</keyword>
<evidence type="ECO:0000259" key="6">
    <source>
        <dbReference type="PROSITE" id="PS50240"/>
    </source>
</evidence>
<keyword evidence="3 5" id="KW-0720">Serine protease</keyword>
<dbReference type="SMART" id="SM00020">
    <property type="entry name" value="Tryp_SPc"/>
    <property type="match status" value="1"/>
</dbReference>
<dbReference type="PRINTS" id="PR00722">
    <property type="entry name" value="CHYMOTRYPSIN"/>
</dbReference>
<dbReference type="PROSITE" id="PS00135">
    <property type="entry name" value="TRYPSIN_SER"/>
    <property type="match status" value="1"/>
</dbReference>
<dbReference type="PANTHER" id="PTHR24271">
    <property type="entry name" value="KALLIKREIN-RELATED"/>
    <property type="match status" value="1"/>
</dbReference>
<dbReference type="CDD" id="cd00190">
    <property type="entry name" value="Tryp_SPc"/>
    <property type="match status" value="1"/>
</dbReference>
<dbReference type="InterPro" id="IPR001314">
    <property type="entry name" value="Peptidase_S1A"/>
</dbReference>
<name>A0ABM0IMY3_ECHTE</name>
<dbReference type="InterPro" id="IPR043504">
    <property type="entry name" value="Peptidase_S1_PA_chymotrypsin"/>
</dbReference>
<sequence length="249" mass="27414">MGADIVLDVNYRRSPHRLEEIIRGHNVKPHSRPFMALLQGQTRCAGALIKDNWVLTAAHCNLKKAQVILGAHSATKKESQKQIFSIKNNIVYPCYDKQSNEGDLQLLQLNGSAQIKDKTISILRLPKEAGDVKPNTKCHVAGWGSTDKKQRKLSDTLIEANVTVIDRKICNDAGHYNFHPVIGNNMICAGLKDEGDSCKGDSGSPLICGNVFKGVTSFGDCGNPRKPGIYTLLTTKYLNWIKKSIGVDM</sequence>
<dbReference type="InterPro" id="IPR009003">
    <property type="entry name" value="Peptidase_S1_PA"/>
</dbReference>
<dbReference type="InterPro" id="IPR001254">
    <property type="entry name" value="Trypsin_dom"/>
</dbReference>
<protein>
    <submittedName>
        <fullName evidence="8">Granzyme A-like</fullName>
    </submittedName>
</protein>
<keyword evidence="4" id="KW-1015">Disulfide bond</keyword>
<keyword evidence="2 5" id="KW-0378">Hydrolase</keyword>
<organism evidence="7 8">
    <name type="scientific">Echinops telfairi</name>
    <name type="common">Lesser hedgehog tenrec</name>
    <dbReference type="NCBI Taxonomy" id="9371"/>
    <lineage>
        <taxon>Eukaryota</taxon>
        <taxon>Metazoa</taxon>
        <taxon>Chordata</taxon>
        <taxon>Craniata</taxon>
        <taxon>Vertebrata</taxon>
        <taxon>Euteleostomi</taxon>
        <taxon>Mammalia</taxon>
        <taxon>Eutheria</taxon>
        <taxon>Afrotheria</taxon>
        <taxon>Tenrecidae</taxon>
        <taxon>Tenrecinae</taxon>
        <taxon>Echinops</taxon>
    </lineage>
</organism>